<dbReference type="AlphaFoldDB" id="A0A8R7QEA2"/>
<reference evidence="2" key="3">
    <citation type="submission" date="2022-06" db="UniProtKB">
        <authorList>
            <consortium name="EnsemblPlants"/>
        </authorList>
    </citation>
    <scope>IDENTIFICATION</scope>
</reference>
<evidence type="ECO:0000256" key="1">
    <source>
        <dbReference type="SAM" id="MobiDB-lite"/>
    </source>
</evidence>
<evidence type="ECO:0000313" key="3">
    <source>
        <dbReference type="Proteomes" id="UP000015106"/>
    </source>
</evidence>
<feature type="compositionally biased region" description="Low complexity" evidence="1">
    <location>
        <begin position="129"/>
        <end position="139"/>
    </location>
</feature>
<reference evidence="2" key="2">
    <citation type="submission" date="2018-03" db="EMBL/GenBank/DDBJ databases">
        <title>The Triticum urartu genome reveals the dynamic nature of wheat genome evolution.</title>
        <authorList>
            <person name="Ling H."/>
            <person name="Ma B."/>
            <person name="Shi X."/>
            <person name="Liu H."/>
            <person name="Dong L."/>
            <person name="Sun H."/>
            <person name="Cao Y."/>
            <person name="Gao Q."/>
            <person name="Zheng S."/>
            <person name="Li Y."/>
            <person name="Yu Y."/>
            <person name="Du H."/>
            <person name="Qi M."/>
            <person name="Li Y."/>
            <person name="Yu H."/>
            <person name="Cui Y."/>
            <person name="Wang N."/>
            <person name="Chen C."/>
            <person name="Wu H."/>
            <person name="Zhao Y."/>
            <person name="Zhang J."/>
            <person name="Li Y."/>
            <person name="Zhou W."/>
            <person name="Zhang B."/>
            <person name="Hu W."/>
            <person name="Eijk M."/>
            <person name="Tang J."/>
            <person name="Witsenboer H."/>
            <person name="Zhao S."/>
            <person name="Li Z."/>
            <person name="Zhang A."/>
            <person name="Wang D."/>
            <person name="Liang C."/>
        </authorList>
    </citation>
    <scope>NUCLEOTIDE SEQUENCE [LARGE SCALE GENOMIC DNA]</scope>
    <source>
        <strain evidence="2">cv. G1812</strain>
    </source>
</reference>
<name>A0A8R7QEA2_TRIUA</name>
<dbReference type="Proteomes" id="UP000015106">
    <property type="component" value="Chromosome 5"/>
</dbReference>
<feature type="region of interest" description="Disordered" evidence="1">
    <location>
        <begin position="99"/>
        <end position="152"/>
    </location>
</feature>
<proteinExistence type="predicted"/>
<dbReference type="EnsemblPlants" id="TuG1812G0500002031.01.T01">
    <property type="protein sequence ID" value="TuG1812G0500002031.01.T01.cds284682"/>
    <property type="gene ID" value="TuG1812G0500002031.01"/>
</dbReference>
<accession>A0A8R7QEA2</accession>
<dbReference type="Gramene" id="TuG1812G0500002031.01.T01">
    <property type="protein sequence ID" value="TuG1812G0500002031.01.T01.cds284682"/>
    <property type="gene ID" value="TuG1812G0500002031.01"/>
</dbReference>
<organism evidence="2 3">
    <name type="scientific">Triticum urartu</name>
    <name type="common">Red wild einkorn</name>
    <name type="synonym">Crithodium urartu</name>
    <dbReference type="NCBI Taxonomy" id="4572"/>
    <lineage>
        <taxon>Eukaryota</taxon>
        <taxon>Viridiplantae</taxon>
        <taxon>Streptophyta</taxon>
        <taxon>Embryophyta</taxon>
        <taxon>Tracheophyta</taxon>
        <taxon>Spermatophyta</taxon>
        <taxon>Magnoliopsida</taxon>
        <taxon>Liliopsida</taxon>
        <taxon>Poales</taxon>
        <taxon>Poaceae</taxon>
        <taxon>BOP clade</taxon>
        <taxon>Pooideae</taxon>
        <taxon>Triticodae</taxon>
        <taxon>Triticeae</taxon>
        <taxon>Triticinae</taxon>
        <taxon>Triticum</taxon>
    </lineage>
</organism>
<reference evidence="3" key="1">
    <citation type="journal article" date="2013" name="Nature">
        <title>Draft genome of the wheat A-genome progenitor Triticum urartu.</title>
        <authorList>
            <person name="Ling H.Q."/>
            <person name="Zhao S."/>
            <person name="Liu D."/>
            <person name="Wang J."/>
            <person name="Sun H."/>
            <person name="Zhang C."/>
            <person name="Fan H."/>
            <person name="Li D."/>
            <person name="Dong L."/>
            <person name="Tao Y."/>
            <person name="Gao C."/>
            <person name="Wu H."/>
            <person name="Li Y."/>
            <person name="Cui Y."/>
            <person name="Guo X."/>
            <person name="Zheng S."/>
            <person name="Wang B."/>
            <person name="Yu K."/>
            <person name="Liang Q."/>
            <person name="Yang W."/>
            <person name="Lou X."/>
            <person name="Chen J."/>
            <person name="Feng M."/>
            <person name="Jian J."/>
            <person name="Zhang X."/>
            <person name="Luo G."/>
            <person name="Jiang Y."/>
            <person name="Liu J."/>
            <person name="Wang Z."/>
            <person name="Sha Y."/>
            <person name="Zhang B."/>
            <person name="Wu H."/>
            <person name="Tang D."/>
            <person name="Shen Q."/>
            <person name="Xue P."/>
            <person name="Zou S."/>
            <person name="Wang X."/>
            <person name="Liu X."/>
            <person name="Wang F."/>
            <person name="Yang Y."/>
            <person name="An X."/>
            <person name="Dong Z."/>
            <person name="Zhang K."/>
            <person name="Zhang X."/>
            <person name="Luo M.C."/>
            <person name="Dvorak J."/>
            <person name="Tong Y."/>
            <person name="Wang J."/>
            <person name="Yang H."/>
            <person name="Li Z."/>
            <person name="Wang D."/>
            <person name="Zhang A."/>
            <person name="Wang J."/>
        </authorList>
    </citation>
    <scope>NUCLEOTIDE SEQUENCE</scope>
    <source>
        <strain evidence="3">cv. G1812</strain>
    </source>
</reference>
<evidence type="ECO:0000313" key="2">
    <source>
        <dbReference type="EnsemblPlants" id="TuG1812G0500002031.01.T01.cds284682"/>
    </source>
</evidence>
<sequence length="152" mass="16439">APEVHVAGHVGAGEEALHDVVRAALQQYVRVGRRSPVDILGRRRGALRRTGHVVRAVIGGARRRSRTMAARRRRRCREVCPGLSTVDAPRLGVVGAGGLRGRVEGADPDASALERVADFRRPPPPRPLPDAAVRVARARPAPPRPRHGRRAV</sequence>
<keyword evidence="3" id="KW-1185">Reference proteome</keyword>
<protein>
    <submittedName>
        <fullName evidence="2">Uncharacterized protein</fullName>
    </submittedName>
</protein>